<gene>
    <name evidence="1" type="primary">CEP57</name>
</gene>
<feature type="non-terminal residue" evidence="1">
    <location>
        <position position="36"/>
    </location>
</feature>
<sequence>VLFLMKFYEISPLLSNKNQSIHILIYYYCFVTTCFL</sequence>
<protein>
    <submittedName>
        <fullName evidence="1">Centrosomal protein 57kDa</fullName>
    </submittedName>
</protein>
<reference evidence="1" key="1">
    <citation type="submission" date="2016-05" db="EMBL/GenBank/DDBJ databases">
        <authorList>
            <person name="Lavstsen T."/>
            <person name="Jespersen J.S."/>
        </authorList>
    </citation>
    <scope>NUCLEOTIDE SEQUENCE</scope>
    <source>
        <tissue evidence="1">Brain</tissue>
    </source>
</reference>
<dbReference type="AlphaFoldDB" id="A0A1A7WUD1"/>
<feature type="non-terminal residue" evidence="1">
    <location>
        <position position="1"/>
    </location>
</feature>
<reference evidence="1" key="2">
    <citation type="submission" date="2016-06" db="EMBL/GenBank/DDBJ databases">
        <title>The genome of a short-lived fish provides insights into sex chromosome evolution and the genetic control of aging.</title>
        <authorList>
            <person name="Reichwald K."/>
            <person name="Felder M."/>
            <person name="Petzold A."/>
            <person name="Koch P."/>
            <person name="Groth M."/>
            <person name="Platzer M."/>
        </authorList>
    </citation>
    <scope>NUCLEOTIDE SEQUENCE</scope>
    <source>
        <tissue evidence="1">Brain</tissue>
    </source>
</reference>
<accession>A0A1A7WUD1</accession>
<proteinExistence type="predicted"/>
<dbReference type="EMBL" id="HADW01007759">
    <property type="protein sequence ID" value="SBP09159.1"/>
    <property type="molecule type" value="Transcribed_RNA"/>
</dbReference>
<organism evidence="1">
    <name type="scientific">Iconisemion striatum</name>
    <dbReference type="NCBI Taxonomy" id="60296"/>
    <lineage>
        <taxon>Eukaryota</taxon>
        <taxon>Metazoa</taxon>
        <taxon>Chordata</taxon>
        <taxon>Craniata</taxon>
        <taxon>Vertebrata</taxon>
        <taxon>Euteleostomi</taxon>
        <taxon>Actinopterygii</taxon>
        <taxon>Neopterygii</taxon>
        <taxon>Teleostei</taxon>
        <taxon>Neoteleostei</taxon>
        <taxon>Acanthomorphata</taxon>
        <taxon>Ovalentaria</taxon>
        <taxon>Atherinomorphae</taxon>
        <taxon>Cyprinodontiformes</taxon>
        <taxon>Nothobranchiidae</taxon>
        <taxon>Iconisemion</taxon>
    </lineage>
</organism>
<evidence type="ECO:0000313" key="1">
    <source>
        <dbReference type="EMBL" id="SBP09159.1"/>
    </source>
</evidence>
<name>A0A1A7WUD1_9TELE</name>